<protein>
    <submittedName>
        <fullName evidence="1">Uncharacterized protein</fullName>
    </submittedName>
</protein>
<feature type="non-terminal residue" evidence="1">
    <location>
        <position position="75"/>
    </location>
</feature>
<organism evidence="1 2">
    <name type="scientific">Saguinus oedipus</name>
    <name type="common">Cotton-top tamarin</name>
    <name type="synonym">Oedipomidas oedipus</name>
    <dbReference type="NCBI Taxonomy" id="9490"/>
    <lineage>
        <taxon>Eukaryota</taxon>
        <taxon>Metazoa</taxon>
        <taxon>Chordata</taxon>
        <taxon>Craniata</taxon>
        <taxon>Vertebrata</taxon>
        <taxon>Euteleostomi</taxon>
        <taxon>Mammalia</taxon>
        <taxon>Eutheria</taxon>
        <taxon>Euarchontoglires</taxon>
        <taxon>Primates</taxon>
        <taxon>Haplorrhini</taxon>
        <taxon>Platyrrhini</taxon>
        <taxon>Cebidae</taxon>
        <taxon>Callitrichinae</taxon>
        <taxon>Saguinus</taxon>
    </lineage>
</organism>
<proteinExistence type="predicted"/>
<keyword evidence="2" id="KW-1185">Reference proteome</keyword>
<reference evidence="1 2" key="1">
    <citation type="submission" date="2023-05" db="EMBL/GenBank/DDBJ databases">
        <title>B98-5 Cell Line De Novo Hybrid Assembly: An Optical Mapping Approach.</title>
        <authorList>
            <person name="Kananen K."/>
            <person name="Auerbach J.A."/>
            <person name="Kautto E."/>
            <person name="Blachly J.S."/>
        </authorList>
    </citation>
    <scope>NUCLEOTIDE SEQUENCE [LARGE SCALE GENOMIC DNA]</scope>
    <source>
        <strain evidence="1">B95-8</strain>
        <tissue evidence="1">Cell line</tissue>
    </source>
</reference>
<name>A0ABQ9VXS4_SAGOE</name>
<accession>A0ABQ9VXS4</accession>
<comment type="caution">
    <text evidence="1">The sequence shown here is derived from an EMBL/GenBank/DDBJ whole genome shotgun (WGS) entry which is preliminary data.</text>
</comment>
<sequence>QEQLWALEQDNCSLATLVCKVRSLGHWRLAVQQAQLSRSEKVCSGGGGRDSLQGGWPQASMAAAAMVSLQPWVAL</sequence>
<dbReference type="Proteomes" id="UP001266305">
    <property type="component" value="Unassembled WGS sequence"/>
</dbReference>
<feature type="non-terminal residue" evidence="1">
    <location>
        <position position="1"/>
    </location>
</feature>
<gene>
    <name evidence="1" type="ORF">P7K49_008442</name>
</gene>
<evidence type="ECO:0000313" key="1">
    <source>
        <dbReference type="EMBL" id="KAK2114176.1"/>
    </source>
</evidence>
<dbReference type="EMBL" id="JASSZA010000004">
    <property type="protein sequence ID" value="KAK2114176.1"/>
    <property type="molecule type" value="Genomic_DNA"/>
</dbReference>
<evidence type="ECO:0000313" key="2">
    <source>
        <dbReference type="Proteomes" id="UP001266305"/>
    </source>
</evidence>